<gene>
    <name evidence="2" type="ORF">VSR33_31670</name>
</gene>
<organism evidence="2 3">
    <name type="scientific">Paraburkholderia guartelaensis</name>
    <dbReference type="NCBI Taxonomy" id="2546446"/>
    <lineage>
        <taxon>Bacteria</taxon>
        <taxon>Pseudomonadati</taxon>
        <taxon>Pseudomonadota</taxon>
        <taxon>Betaproteobacteria</taxon>
        <taxon>Burkholderiales</taxon>
        <taxon>Burkholderiaceae</taxon>
        <taxon>Paraburkholderia</taxon>
    </lineage>
</organism>
<dbReference type="Pfam" id="PF12587">
    <property type="entry name" value="DUF3761"/>
    <property type="match status" value="1"/>
</dbReference>
<feature type="chain" id="PRO_5046356290" evidence="1">
    <location>
        <begin position="32"/>
        <end position="100"/>
    </location>
</feature>
<proteinExistence type="predicted"/>
<dbReference type="Proteomes" id="UP001390669">
    <property type="component" value="Unassembled WGS sequence"/>
</dbReference>
<evidence type="ECO:0000313" key="2">
    <source>
        <dbReference type="EMBL" id="MEM5452016.1"/>
    </source>
</evidence>
<dbReference type="RefSeq" id="WP_368618946.1">
    <property type="nucleotide sequence ID" value="NZ_JAYMRW010000018.1"/>
</dbReference>
<dbReference type="EMBL" id="JAYMRW010000018">
    <property type="protein sequence ID" value="MEM5452016.1"/>
    <property type="molecule type" value="Genomic_DNA"/>
</dbReference>
<reference evidence="2 3" key="1">
    <citation type="submission" date="2024-01" db="EMBL/GenBank/DDBJ databases">
        <title>The diversity of rhizobia nodulating Mimosa spp. in eleven states of Brazil covering several biomes is determined by host plant, location, and edaphic factors.</title>
        <authorList>
            <person name="Rouws L."/>
            <person name="Barauna A."/>
            <person name="Beukes C."/>
            <person name="De Faria S.M."/>
            <person name="Gross E."/>
            <person name="Dos Reis Junior F.B."/>
            <person name="Simon M."/>
            <person name="Maluk M."/>
            <person name="Odee D.W."/>
            <person name="Kenicer G."/>
            <person name="Young J.P.W."/>
            <person name="Reis V.M."/>
            <person name="Zilli J."/>
            <person name="James E.K."/>
        </authorList>
    </citation>
    <scope>NUCLEOTIDE SEQUENCE [LARGE SCALE GENOMIC DNA]</scope>
    <source>
        <strain evidence="2 3">JPY164</strain>
    </source>
</reference>
<sequence length="100" mass="10671">MSRNRAAVRVLITARCGSLVALLALAGIAHAYQPSSPDESQLQEHGHYVNHEGHIVHSPAHSRNGAVPVGATARCGDGTYSFSQHHSGTCSRHHGVAEWE</sequence>
<feature type="signal peptide" evidence="1">
    <location>
        <begin position="1"/>
        <end position="31"/>
    </location>
</feature>
<keyword evidence="3" id="KW-1185">Reference proteome</keyword>
<keyword evidence="1" id="KW-0732">Signal</keyword>
<dbReference type="InterPro" id="IPR022236">
    <property type="entry name" value="DUF3761"/>
</dbReference>
<name>A0ABU9SKZ5_9BURK</name>
<evidence type="ECO:0000313" key="3">
    <source>
        <dbReference type="Proteomes" id="UP001390669"/>
    </source>
</evidence>
<comment type="caution">
    <text evidence="2">The sequence shown here is derived from an EMBL/GenBank/DDBJ whole genome shotgun (WGS) entry which is preliminary data.</text>
</comment>
<accession>A0ABU9SKZ5</accession>
<protein>
    <submittedName>
        <fullName evidence="2">DUF3761 domain-containing protein</fullName>
    </submittedName>
</protein>
<evidence type="ECO:0000256" key="1">
    <source>
        <dbReference type="SAM" id="SignalP"/>
    </source>
</evidence>